<dbReference type="GO" id="GO:0005221">
    <property type="term" value="F:intracellularly cyclic nucleotide-activated monoatomic cation channel activity"/>
    <property type="evidence" value="ECO:0007669"/>
    <property type="project" value="InterPro"/>
</dbReference>
<dbReference type="SUPFAM" id="SSF81324">
    <property type="entry name" value="Voltage-gated potassium channels"/>
    <property type="match status" value="1"/>
</dbReference>
<evidence type="ECO:0000313" key="11">
    <source>
        <dbReference type="EMBL" id="EDO49540.1"/>
    </source>
</evidence>
<evidence type="ECO:0000256" key="6">
    <source>
        <dbReference type="ARBA" id="ARBA00023136"/>
    </source>
</evidence>
<dbReference type="InterPro" id="IPR050866">
    <property type="entry name" value="CNG_cation_channel"/>
</dbReference>
<evidence type="ECO:0000256" key="7">
    <source>
        <dbReference type="ARBA" id="ARBA00023286"/>
    </source>
</evidence>
<dbReference type="OMA" id="GMYGYII"/>
<evidence type="ECO:0000256" key="4">
    <source>
        <dbReference type="ARBA" id="ARBA00022989"/>
    </source>
</evidence>
<dbReference type="HOGENOM" id="CLU_005746_12_2_1"/>
<keyword evidence="3 9" id="KW-0812">Transmembrane</keyword>
<dbReference type="GO" id="GO:0016020">
    <property type="term" value="C:membrane"/>
    <property type="evidence" value="ECO:0007669"/>
    <property type="project" value="UniProtKB-SubCell"/>
</dbReference>
<evidence type="ECO:0000256" key="3">
    <source>
        <dbReference type="ARBA" id="ARBA00022692"/>
    </source>
</evidence>
<feature type="transmembrane region" description="Helical" evidence="9">
    <location>
        <begin position="12"/>
        <end position="35"/>
    </location>
</feature>
<keyword evidence="4 9" id="KW-1133">Transmembrane helix</keyword>
<dbReference type="InterPro" id="IPR003938">
    <property type="entry name" value="K_chnl_volt-dep_EAG/ELK/ERG"/>
</dbReference>
<dbReference type="PANTHER" id="PTHR45638:SF13">
    <property type="entry name" value="CYCLIC NUCLEOTIDE-BINDING DOMAIN-CONTAINING PROTEIN"/>
    <property type="match status" value="1"/>
</dbReference>
<reference evidence="11 12" key="1">
    <citation type="journal article" date="2007" name="Science">
        <title>Sea anemone genome reveals ancestral eumetazoan gene repertoire and genomic organization.</title>
        <authorList>
            <person name="Putnam N.H."/>
            <person name="Srivastava M."/>
            <person name="Hellsten U."/>
            <person name="Dirks B."/>
            <person name="Chapman J."/>
            <person name="Salamov A."/>
            <person name="Terry A."/>
            <person name="Shapiro H."/>
            <person name="Lindquist E."/>
            <person name="Kapitonov V.V."/>
            <person name="Jurka J."/>
            <person name="Genikhovich G."/>
            <person name="Grigoriev I.V."/>
            <person name="Lucas S.M."/>
            <person name="Steele R.E."/>
            <person name="Finnerty J.R."/>
            <person name="Technau U."/>
            <person name="Martindale M.Q."/>
            <person name="Rokhsar D.S."/>
        </authorList>
    </citation>
    <scope>NUCLEOTIDE SEQUENCE [LARGE SCALE GENOMIC DNA]</scope>
    <source>
        <strain evidence="12">CH2 X CH6</strain>
    </source>
</reference>
<evidence type="ECO:0000256" key="5">
    <source>
        <dbReference type="ARBA" id="ARBA00023065"/>
    </source>
</evidence>
<organism evidence="11 12">
    <name type="scientific">Nematostella vectensis</name>
    <name type="common">Starlet sea anemone</name>
    <dbReference type="NCBI Taxonomy" id="45351"/>
    <lineage>
        <taxon>Eukaryota</taxon>
        <taxon>Metazoa</taxon>
        <taxon>Cnidaria</taxon>
        <taxon>Anthozoa</taxon>
        <taxon>Hexacorallia</taxon>
        <taxon>Actiniaria</taxon>
        <taxon>Edwardsiidae</taxon>
        <taxon>Nematostella</taxon>
    </lineage>
</organism>
<dbReference type="Pfam" id="PF00520">
    <property type="entry name" value="Ion_trans"/>
    <property type="match status" value="1"/>
</dbReference>
<dbReference type="InParanoid" id="A7RGK0"/>
<dbReference type="PRINTS" id="PR01463">
    <property type="entry name" value="EAGCHANLFMLY"/>
</dbReference>
<dbReference type="PANTHER" id="PTHR45638">
    <property type="entry name" value="CYCLIC NUCLEOTIDE-GATED CATION CHANNEL SUBUNIT A"/>
    <property type="match status" value="1"/>
</dbReference>
<dbReference type="Gene3D" id="1.10.287.630">
    <property type="entry name" value="Helix hairpin bin"/>
    <property type="match status" value="1"/>
</dbReference>
<dbReference type="InterPro" id="IPR018490">
    <property type="entry name" value="cNMP-bd_dom_sf"/>
</dbReference>
<dbReference type="Proteomes" id="UP000001593">
    <property type="component" value="Unassembled WGS sequence"/>
</dbReference>
<evidence type="ECO:0000256" key="2">
    <source>
        <dbReference type="ARBA" id="ARBA00022448"/>
    </source>
</evidence>
<protein>
    <recommendedName>
        <fullName evidence="10">Cyclic nucleotide-binding domain-containing protein</fullName>
    </recommendedName>
</protein>
<dbReference type="FunFam" id="1.10.287.630:FF:000001">
    <property type="entry name" value="Cyclic nucleotide-gated channel alpha 3"/>
    <property type="match status" value="1"/>
</dbReference>
<dbReference type="CDD" id="cd00038">
    <property type="entry name" value="CAP_ED"/>
    <property type="match status" value="1"/>
</dbReference>
<evidence type="ECO:0000256" key="9">
    <source>
        <dbReference type="SAM" id="Phobius"/>
    </source>
</evidence>
<dbReference type="PhylomeDB" id="A7RGK0"/>
<evidence type="ECO:0000256" key="8">
    <source>
        <dbReference type="ARBA" id="ARBA00023303"/>
    </source>
</evidence>
<dbReference type="EMBL" id="DS469509">
    <property type="protein sequence ID" value="EDO49540.1"/>
    <property type="molecule type" value="Genomic_DNA"/>
</dbReference>
<feature type="transmembrane region" description="Helical" evidence="9">
    <location>
        <begin position="222"/>
        <end position="243"/>
    </location>
</feature>
<dbReference type="eggNOG" id="KOG0500">
    <property type="taxonomic scope" value="Eukaryota"/>
</dbReference>
<sequence length="437" mass="50298">SFVIDPEGGLCYTWAALVTFAVFYNFCIVLLRIAFKEVRNELFYRMIYWPLDVISDIIYLVDILVQFRTAYRDDHGIMINTPKLLALNYCSKIPFFLDALSVFPLETTLPFTLVQPSVWFRCLRLLKWHCVLRFFVISDLRTNKPNRLRVVKLALYLGLALHWVACGYYMISEYEGLGSNSWVYPEASGEDGKKYIKSLYWSILTLTTIGETPEPSTNLEHVFTSAMFLFGIFVFAAVVGNVGDVISNMNAARTDFQTKMDYIKSYMEHHKVPEDLQNRAKRWAYYAWSRHSDALGMLPLRLRAELAIHVHLATLKKVKIFKDCDEGLLCELVLKLRPQIFSPGDYICRCGEIGREMYIINHGKVEVVVPDSTTGEKIVVASLTEGNYFGEISLLRLDEGRNRRSADVRSVGYSELLWLSQKDLMSELYSRVMHVVV</sequence>
<accession>A7RGK0</accession>
<dbReference type="GO" id="GO:0005249">
    <property type="term" value="F:voltage-gated potassium channel activity"/>
    <property type="evidence" value="ECO:0007669"/>
    <property type="project" value="InterPro"/>
</dbReference>
<keyword evidence="7" id="KW-1071">Ligand-gated ion channel</keyword>
<feature type="non-terminal residue" evidence="11">
    <location>
        <position position="437"/>
    </location>
</feature>
<dbReference type="SUPFAM" id="SSF51206">
    <property type="entry name" value="cAMP-binding domain-like"/>
    <property type="match status" value="1"/>
</dbReference>
<dbReference type="InterPro" id="IPR018488">
    <property type="entry name" value="cNMP-bd_CS"/>
</dbReference>
<dbReference type="PROSITE" id="PS00888">
    <property type="entry name" value="CNMP_BINDING_1"/>
    <property type="match status" value="1"/>
</dbReference>
<keyword evidence="8" id="KW-0407">Ion channel</keyword>
<evidence type="ECO:0000259" key="10">
    <source>
        <dbReference type="PROSITE" id="PS50042"/>
    </source>
</evidence>
<evidence type="ECO:0000313" key="12">
    <source>
        <dbReference type="Proteomes" id="UP000001593"/>
    </source>
</evidence>
<dbReference type="PROSITE" id="PS50042">
    <property type="entry name" value="CNMP_BINDING_3"/>
    <property type="match status" value="1"/>
</dbReference>
<dbReference type="Gene3D" id="2.60.120.10">
    <property type="entry name" value="Jelly Rolls"/>
    <property type="match status" value="1"/>
</dbReference>
<keyword evidence="5" id="KW-0406">Ion transport</keyword>
<keyword evidence="12" id="KW-1185">Reference proteome</keyword>
<dbReference type="Gene3D" id="1.10.287.70">
    <property type="match status" value="1"/>
</dbReference>
<proteinExistence type="predicted"/>
<dbReference type="InterPro" id="IPR005821">
    <property type="entry name" value="Ion_trans_dom"/>
</dbReference>
<dbReference type="SMART" id="SM00100">
    <property type="entry name" value="cNMP"/>
    <property type="match status" value="1"/>
</dbReference>
<name>A7RGK0_NEMVE</name>
<dbReference type="PROSITE" id="PS00889">
    <property type="entry name" value="CNMP_BINDING_2"/>
    <property type="match status" value="1"/>
</dbReference>
<dbReference type="Pfam" id="PF00027">
    <property type="entry name" value="cNMP_binding"/>
    <property type="match status" value="1"/>
</dbReference>
<evidence type="ECO:0000256" key="1">
    <source>
        <dbReference type="ARBA" id="ARBA00004141"/>
    </source>
</evidence>
<dbReference type="InterPro" id="IPR000595">
    <property type="entry name" value="cNMP-bd_dom"/>
</dbReference>
<gene>
    <name evidence="11" type="ORF">NEMVEDRAFT_v1g81021</name>
</gene>
<keyword evidence="2" id="KW-0813">Transport</keyword>
<dbReference type="AlphaFoldDB" id="A7RGK0"/>
<dbReference type="InterPro" id="IPR014710">
    <property type="entry name" value="RmlC-like_jellyroll"/>
</dbReference>
<feature type="domain" description="Cyclic nucleotide-binding" evidence="10">
    <location>
        <begin position="320"/>
        <end position="428"/>
    </location>
</feature>
<comment type="subcellular location">
    <subcellularLocation>
        <location evidence="1">Membrane</location>
        <topology evidence="1">Multi-pass membrane protein</topology>
    </subcellularLocation>
</comment>
<keyword evidence="6 9" id="KW-0472">Membrane</keyword>
<feature type="transmembrane region" description="Helical" evidence="9">
    <location>
        <begin position="150"/>
        <end position="171"/>
    </location>
</feature>